<dbReference type="EMBL" id="MU551577">
    <property type="protein sequence ID" value="KAI5624901.1"/>
    <property type="molecule type" value="Genomic_DNA"/>
</dbReference>
<reference evidence="1" key="1">
    <citation type="submission" date="2018-07" db="EMBL/GenBank/DDBJ databases">
        <title>Comparative genomics of catfishes provides insights into carnivory and benthic adaptation.</title>
        <authorList>
            <person name="Zhang Y."/>
            <person name="Wang D."/>
            <person name="Peng Z."/>
            <person name="Zheng S."/>
            <person name="Shao F."/>
            <person name="Tao W."/>
        </authorList>
    </citation>
    <scope>NUCLEOTIDE SEQUENCE</scope>
    <source>
        <strain evidence="1">Chongqing</strain>
    </source>
</reference>
<organism evidence="1 2">
    <name type="scientific">Silurus asotus</name>
    <name type="common">Amur catfish</name>
    <name type="synonym">Parasilurus asotus</name>
    <dbReference type="NCBI Taxonomy" id="30991"/>
    <lineage>
        <taxon>Eukaryota</taxon>
        <taxon>Metazoa</taxon>
        <taxon>Chordata</taxon>
        <taxon>Craniata</taxon>
        <taxon>Vertebrata</taxon>
        <taxon>Euteleostomi</taxon>
        <taxon>Actinopterygii</taxon>
        <taxon>Neopterygii</taxon>
        <taxon>Teleostei</taxon>
        <taxon>Ostariophysi</taxon>
        <taxon>Siluriformes</taxon>
        <taxon>Siluridae</taxon>
        <taxon>Silurus</taxon>
    </lineage>
</organism>
<evidence type="ECO:0000313" key="2">
    <source>
        <dbReference type="Proteomes" id="UP001205998"/>
    </source>
</evidence>
<keyword evidence="2" id="KW-1185">Reference proteome</keyword>
<sequence length="59" mass="6691">MTFSTVLNASIENCPELRQESETEIVNYVALQFSQMKPKGEKMKTGRSDDCTYADVNIK</sequence>
<protein>
    <submittedName>
        <fullName evidence="1">Uncharacterized protein</fullName>
    </submittedName>
</protein>
<evidence type="ECO:0000313" key="1">
    <source>
        <dbReference type="EMBL" id="KAI5624901.1"/>
    </source>
</evidence>
<accession>A0AAD5AY13</accession>
<name>A0AAD5AY13_SILAS</name>
<proteinExistence type="predicted"/>
<dbReference type="Proteomes" id="UP001205998">
    <property type="component" value="Unassembled WGS sequence"/>
</dbReference>
<gene>
    <name evidence="1" type="ORF">C0J50_15707</name>
</gene>
<dbReference type="AlphaFoldDB" id="A0AAD5AY13"/>
<comment type="caution">
    <text evidence="1">The sequence shown here is derived from an EMBL/GenBank/DDBJ whole genome shotgun (WGS) entry which is preliminary data.</text>
</comment>